<dbReference type="GO" id="GO:0016747">
    <property type="term" value="F:acyltransferase activity, transferring groups other than amino-acyl groups"/>
    <property type="evidence" value="ECO:0007669"/>
    <property type="project" value="InterPro"/>
</dbReference>
<dbReference type="InterPro" id="IPR016181">
    <property type="entry name" value="Acyl_CoA_acyltransferase"/>
</dbReference>
<organism evidence="2 3">
    <name type="scientific">Rhodospirillum rubrum (strain ATCC 11170 / ATH 1.1.1 / DSM 467 / LMG 4362 / NCIMB 8255 / S1)</name>
    <dbReference type="NCBI Taxonomy" id="269796"/>
    <lineage>
        <taxon>Bacteria</taxon>
        <taxon>Pseudomonadati</taxon>
        <taxon>Pseudomonadota</taxon>
        <taxon>Alphaproteobacteria</taxon>
        <taxon>Rhodospirillales</taxon>
        <taxon>Rhodospirillaceae</taxon>
        <taxon>Rhodospirillum</taxon>
    </lineage>
</organism>
<keyword evidence="3" id="KW-1185">Reference proteome</keyword>
<gene>
    <name evidence="2" type="ordered locus">Rru_A1452</name>
</gene>
<dbReference type="Pfam" id="PF00583">
    <property type="entry name" value="Acetyltransf_1"/>
    <property type="match status" value="1"/>
</dbReference>
<dbReference type="PATRIC" id="fig|269796.9.peg.1523"/>
<reference evidence="2 3" key="1">
    <citation type="journal article" date="2011" name="Stand. Genomic Sci.">
        <title>Complete genome sequence of Rhodospirillum rubrum type strain (S1).</title>
        <authorList>
            <person name="Munk A.C."/>
            <person name="Copeland A."/>
            <person name="Lucas S."/>
            <person name="Lapidus A."/>
            <person name="Del Rio T.G."/>
            <person name="Barry K."/>
            <person name="Detter J.C."/>
            <person name="Hammon N."/>
            <person name="Israni S."/>
            <person name="Pitluck S."/>
            <person name="Brettin T."/>
            <person name="Bruce D."/>
            <person name="Han C."/>
            <person name="Tapia R."/>
            <person name="Gilna P."/>
            <person name="Schmutz J."/>
            <person name="Larimer F."/>
            <person name="Land M."/>
            <person name="Kyrpides N.C."/>
            <person name="Mavromatis K."/>
            <person name="Richardson P."/>
            <person name="Rohde M."/>
            <person name="Goker M."/>
            <person name="Klenk H.P."/>
            <person name="Zhang Y."/>
            <person name="Roberts G.P."/>
            <person name="Reslewic S."/>
            <person name="Schwartz D.C."/>
        </authorList>
    </citation>
    <scope>NUCLEOTIDE SEQUENCE [LARGE SCALE GENOMIC DNA]</scope>
    <source>
        <strain evidence="3">ATCC 11170 / ATH 1.1.1 / DSM 467 / LMG 4362 / NCIMB 8255 / S1</strain>
    </source>
</reference>
<dbReference type="eggNOG" id="COG1670">
    <property type="taxonomic scope" value="Bacteria"/>
</dbReference>
<dbReference type="EnsemblBacteria" id="ABC22253">
    <property type="protein sequence ID" value="ABC22253"/>
    <property type="gene ID" value="Rru_A1452"/>
</dbReference>
<protein>
    <submittedName>
        <fullName evidence="2">GCN5-related N-acetyltransferase</fullName>
    </submittedName>
</protein>
<dbReference type="RefSeq" id="WP_011389206.1">
    <property type="nucleotide sequence ID" value="NC_007643.1"/>
</dbReference>
<dbReference type="Proteomes" id="UP000001929">
    <property type="component" value="Chromosome"/>
</dbReference>
<dbReference type="InterPro" id="IPR000182">
    <property type="entry name" value="GNAT_dom"/>
</dbReference>
<evidence type="ECO:0000313" key="2">
    <source>
        <dbReference type="EMBL" id="ABC22253.1"/>
    </source>
</evidence>
<dbReference type="AlphaFoldDB" id="Q2RUE2"/>
<dbReference type="HOGENOM" id="CLU_013985_22_0_5"/>
<evidence type="ECO:0000313" key="3">
    <source>
        <dbReference type="Proteomes" id="UP000001929"/>
    </source>
</evidence>
<dbReference type="PROSITE" id="PS51186">
    <property type="entry name" value="GNAT"/>
    <property type="match status" value="1"/>
</dbReference>
<dbReference type="KEGG" id="rru:Rru_A1452"/>
<accession>Q2RUE2</accession>
<sequence>MPQPAPFRLPAVAMPQRPARPLRFPLPPLEAMTARGVALRGETPDDLGFLRQLYAAGRAVEMRLLNDTWDRETKRDFLEKQFSYQYLHHATYYGDGDFALITLGGRPIGKLYLQWRLAGGLPPEVRVFDFLLLPALRDQGIGSLVLAALLRLAALHNAAVSLHVEPINPARRLYARFGFQPMGVEGASGALLMGWRDGPLDPKPRLERST</sequence>
<dbReference type="SUPFAM" id="SSF55729">
    <property type="entry name" value="Acyl-CoA N-acyltransferases (Nat)"/>
    <property type="match status" value="1"/>
</dbReference>
<evidence type="ECO:0000259" key="1">
    <source>
        <dbReference type="PROSITE" id="PS51186"/>
    </source>
</evidence>
<name>Q2RUE2_RHORT</name>
<proteinExistence type="predicted"/>
<dbReference type="Gene3D" id="3.40.630.30">
    <property type="match status" value="1"/>
</dbReference>
<dbReference type="EMBL" id="CP000230">
    <property type="protein sequence ID" value="ABC22253.1"/>
    <property type="molecule type" value="Genomic_DNA"/>
</dbReference>
<feature type="domain" description="N-acetyltransferase" evidence="1">
    <location>
        <begin position="37"/>
        <end position="198"/>
    </location>
</feature>
<dbReference type="STRING" id="269796.Rru_A1452"/>